<dbReference type="Gene3D" id="1.10.8.10">
    <property type="entry name" value="DNA helicase RuvA subunit, C-terminal domain"/>
    <property type="match status" value="1"/>
</dbReference>
<evidence type="ECO:0000313" key="7">
    <source>
        <dbReference type="EMBL" id="QEL15938.1"/>
    </source>
</evidence>
<dbReference type="InterPro" id="IPR009060">
    <property type="entry name" value="UBA-like_sf"/>
</dbReference>
<evidence type="ECO:0000313" key="8">
    <source>
        <dbReference type="Proteomes" id="UP000324974"/>
    </source>
</evidence>
<comment type="subcellular location">
    <subcellularLocation>
        <location evidence="5">Cytoplasm</location>
    </subcellularLocation>
</comment>
<evidence type="ECO:0000256" key="1">
    <source>
        <dbReference type="ARBA" id="ARBA00005532"/>
    </source>
</evidence>
<keyword evidence="3 5" id="KW-0251">Elongation factor</keyword>
<gene>
    <name evidence="5 7" type="primary">tsf</name>
    <name evidence="7" type="ORF">PX52LOC_02874</name>
</gene>
<dbReference type="KEGG" id="lrs:PX52LOC_02874"/>
<organism evidence="7 8">
    <name type="scientific">Limnoglobus roseus</name>
    <dbReference type="NCBI Taxonomy" id="2598579"/>
    <lineage>
        <taxon>Bacteria</taxon>
        <taxon>Pseudomonadati</taxon>
        <taxon>Planctomycetota</taxon>
        <taxon>Planctomycetia</taxon>
        <taxon>Gemmatales</taxon>
        <taxon>Gemmataceae</taxon>
        <taxon>Limnoglobus</taxon>
    </lineage>
</organism>
<evidence type="ECO:0000259" key="6">
    <source>
        <dbReference type="Pfam" id="PF00889"/>
    </source>
</evidence>
<dbReference type="Proteomes" id="UP000324974">
    <property type="component" value="Chromosome"/>
</dbReference>
<dbReference type="EMBL" id="CP042425">
    <property type="protein sequence ID" value="QEL15938.1"/>
    <property type="molecule type" value="Genomic_DNA"/>
</dbReference>
<dbReference type="SUPFAM" id="SSF46934">
    <property type="entry name" value="UBA-like"/>
    <property type="match status" value="1"/>
</dbReference>
<name>A0A5C1AG20_9BACT</name>
<comment type="similarity">
    <text evidence="1 5">Belongs to the EF-Ts family.</text>
</comment>
<dbReference type="SUPFAM" id="SSF54713">
    <property type="entry name" value="Elongation factor Ts (EF-Ts), dimerisation domain"/>
    <property type="match status" value="2"/>
</dbReference>
<accession>A0A5C1AG20</accession>
<protein>
    <recommendedName>
        <fullName evidence="2 5">Elongation factor Ts</fullName>
        <shortName evidence="5">EF-Ts</shortName>
    </recommendedName>
</protein>
<evidence type="ECO:0000256" key="3">
    <source>
        <dbReference type="ARBA" id="ARBA00022768"/>
    </source>
</evidence>
<dbReference type="CDD" id="cd14275">
    <property type="entry name" value="UBA_EF-Ts"/>
    <property type="match status" value="1"/>
</dbReference>
<dbReference type="Gene3D" id="1.10.286.20">
    <property type="match status" value="1"/>
</dbReference>
<evidence type="ECO:0000256" key="2">
    <source>
        <dbReference type="ARBA" id="ARBA00016956"/>
    </source>
</evidence>
<comment type="caution">
    <text evidence="5">Lacks conserved residue(s) required for the propagation of feature annotation.</text>
</comment>
<keyword evidence="4 5" id="KW-0648">Protein biosynthesis</keyword>
<dbReference type="InterPro" id="IPR036402">
    <property type="entry name" value="EF-Ts_dimer_sf"/>
</dbReference>
<dbReference type="PANTHER" id="PTHR11741">
    <property type="entry name" value="ELONGATION FACTOR TS"/>
    <property type="match status" value="1"/>
</dbReference>
<reference evidence="8" key="1">
    <citation type="submission" date="2019-08" db="EMBL/GenBank/DDBJ databases">
        <title>Limnoglobus roseus gen. nov., sp. nov., a novel freshwater planctomycete with a giant genome from the family Gemmataceae.</title>
        <authorList>
            <person name="Kulichevskaya I.S."/>
            <person name="Naumoff D.G."/>
            <person name="Miroshnikov K."/>
            <person name="Ivanova A."/>
            <person name="Philippov D.A."/>
            <person name="Hakobyan A."/>
            <person name="Rijpstra I.C."/>
            <person name="Sinninghe Damste J.S."/>
            <person name="Liesack W."/>
            <person name="Dedysh S.N."/>
        </authorList>
    </citation>
    <scope>NUCLEOTIDE SEQUENCE [LARGE SCALE GENOMIC DNA]</scope>
    <source>
        <strain evidence="8">PX52</strain>
    </source>
</reference>
<keyword evidence="5" id="KW-0963">Cytoplasm</keyword>
<dbReference type="InterPro" id="IPR014039">
    <property type="entry name" value="Transl_elong_EFTs/EF1B_dimer"/>
</dbReference>
<dbReference type="OrthoDB" id="9808348at2"/>
<evidence type="ECO:0000256" key="5">
    <source>
        <dbReference type="HAMAP-Rule" id="MF_00050"/>
    </source>
</evidence>
<dbReference type="FunFam" id="1.10.8.10:FF:000001">
    <property type="entry name" value="Elongation factor Ts"/>
    <property type="match status" value="1"/>
</dbReference>
<sequence>MSTISAAAVNELRKKTDLPMMDCKKALTAANGDMEAAIEILRKEFSKATIKREGNETAEGRIGIFVDNAAKAGSIVEFRCESAPTAKNDRVIELIADLAKTVATDNPADVPALMGSKFGTATVKERVDEVVGVIREKMVVQRFARDTGHVYGQYIHHDGSVGVLLVCTGEKASDEVMRDASAHIAALNPQFALTSEVPADLLAKEKELAMSHILAEPKNQGKPQNIIEKIAEGKTKTWLAETVLTEQPMANAAKYPNTTVGQALQKVGLTVVKFIRFKVGAV</sequence>
<comment type="function">
    <text evidence="5">Associates with the EF-Tu.GDP complex and induces the exchange of GDP to GTP. It remains bound to the aminoacyl-tRNA.EF-Tu.GTP complex up to the GTP hydrolysis stage on the ribosome.</text>
</comment>
<dbReference type="NCBIfam" id="TIGR00116">
    <property type="entry name" value="tsf"/>
    <property type="match status" value="1"/>
</dbReference>
<dbReference type="Gene3D" id="3.30.479.20">
    <property type="entry name" value="Elongation factor Ts, dimerisation domain"/>
    <property type="match status" value="2"/>
</dbReference>
<dbReference type="RefSeq" id="WP_149110704.1">
    <property type="nucleotide sequence ID" value="NZ_CP042425.1"/>
</dbReference>
<evidence type="ECO:0000256" key="4">
    <source>
        <dbReference type="ARBA" id="ARBA00022917"/>
    </source>
</evidence>
<feature type="domain" description="Translation elongation factor EFTs/EF1B dimerisation" evidence="6">
    <location>
        <begin position="73"/>
        <end position="280"/>
    </location>
</feature>
<dbReference type="AlphaFoldDB" id="A0A5C1AG20"/>
<dbReference type="InterPro" id="IPR001816">
    <property type="entry name" value="Transl_elong_EFTs/EF1B"/>
</dbReference>
<dbReference type="HAMAP" id="MF_00050">
    <property type="entry name" value="EF_Ts"/>
    <property type="match status" value="1"/>
</dbReference>
<dbReference type="PANTHER" id="PTHR11741:SF0">
    <property type="entry name" value="ELONGATION FACTOR TS, MITOCHONDRIAL"/>
    <property type="match status" value="1"/>
</dbReference>
<dbReference type="GO" id="GO:0003746">
    <property type="term" value="F:translation elongation factor activity"/>
    <property type="evidence" value="ECO:0007669"/>
    <property type="project" value="UniProtKB-UniRule"/>
</dbReference>
<keyword evidence="8" id="KW-1185">Reference proteome</keyword>
<proteinExistence type="inferred from homology"/>
<dbReference type="Pfam" id="PF00889">
    <property type="entry name" value="EF_TS"/>
    <property type="match status" value="1"/>
</dbReference>
<dbReference type="GO" id="GO:0005737">
    <property type="term" value="C:cytoplasm"/>
    <property type="evidence" value="ECO:0007669"/>
    <property type="project" value="UniProtKB-SubCell"/>
</dbReference>